<evidence type="ECO:0000313" key="2">
    <source>
        <dbReference type="EMBL" id="MFI2162489.1"/>
    </source>
</evidence>
<dbReference type="Proteomes" id="UP001611397">
    <property type="component" value="Unassembled WGS sequence"/>
</dbReference>
<proteinExistence type="predicted"/>
<keyword evidence="3" id="KW-1185">Reference proteome</keyword>
<evidence type="ECO:0000313" key="3">
    <source>
        <dbReference type="Proteomes" id="UP001611397"/>
    </source>
</evidence>
<name>A0ABW7VMA4_STROI</name>
<dbReference type="RefSeq" id="WP_244218208.1">
    <property type="nucleotide sequence ID" value="NZ_JBIRUT010000005.1"/>
</dbReference>
<protein>
    <submittedName>
        <fullName evidence="2">Uncharacterized protein</fullName>
    </submittedName>
</protein>
<evidence type="ECO:0000256" key="1">
    <source>
        <dbReference type="SAM" id="MobiDB-lite"/>
    </source>
</evidence>
<feature type="region of interest" description="Disordered" evidence="1">
    <location>
        <begin position="24"/>
        <end position="57"/>
    </location>
</feature>
<sequence length="57" mass="6169">MEEITAPGDDTENEQHPYTKLLIATGGYRRRHHRVGPDVPGPRPAGLNSETGTSSPT</sequence>
<accession>A0ABW7VMA4</accession>
<reference evidence="2 3" key="1">
    <citation type="submission" date="2024-10" db="EMBL/GenBank/DDBJ databases">
        <title>The Natural Products Discovery Center: Release of the First 8490 Sequenced Strains for Exploring Actinobacteria Biosynthetic Diversity.</title>
        <authorList>
            <person name="Kalkreuter E."/>
            <person name="Kautsar S.A."/>
            <person name="Yang D."/>
            <person name="Bader C.D."/>
            <person name="Teijaro C.N."/>
            <person name="Fluegel L."/>
            <person name="Davis C.M."/>
            <person name="Simpson J.R."/>
            <person name="Lauterbach L."/>
            <person name="Steele A.D."/>
            <person name="Gui C."/>
            <person name="Meng S."/>
            <person name="Li G."/>
            <person name="Viehrig K."/>
            <person name="Ye F."/>
            <person name="Su P."/>
            <person name="Kiefer A.F."/>
            <person name="Nichols A."/>
            <person name="Cepeda A.J."/>
            <person name="Yan W."/>
            <person name="Fan B."/>
            <person name="Jiang Y."/>
            <person name="Adhikari A."/>
            <person name="Zheng C.-J."/>
            <person name="Schuster L."/>
            <person name="Cowan T.M."/>
            <person name="Smanski M.J."/>
            <person name="Chevrette M.G."/>
            <person name="De Carvalho L.P.S."/>
            <person name="Shen B."/>
        </authorList>
    </citation>
    <scope>NUCLEOTIDE SEQUENCE [LARGE SCALE GENOMIC DNA]</scope>
    <source>
        <strain evidence="2 3">NPDC020295</strain>
    </source>
</reference>
<comment type="caution">
    <text evidence="2">The sequence shown here is derived from an EMBL/GenBank/DDBJ whole genome shotgun (WGS) entry which is preliminary data.</text>
</comment>
<feature type="compositionally biased region" description="Polar residues" evidence="1">
    <location>
        <begin position="48"/>
        <end position="57"/>
    </location>
</feature>
<dbReference type="EMBL" id="JBIRWM010000038">
    <property type="protein sequence ID" value="MFI2162489.1"/>
    <property type="molecule type" value="Genomic_DNA"/>
</dbReference>
<organism evidence="2 3">
    <name type="scientific">Streptomyces olivaceoviridis</name>
    <name type="common">Streptomyces corchorusii</name>
    <dbReference type="NCBI Taxonomy" id="1921"/>
    <lineage>
        <taxon>Bacteria</taxon>
        <taxon>Bacillati</taxon>
        <taxon>Actinomycetota</taxon>
        <taxon>Actinomycetes</taxon>
        <taxon>Kitasatosporales</taxon>
        <taxon>Streptomycetaceae</taxon>
        <taxon>Streptomyces</taxon>
    </lineage>
</organism>
<gene>
    <name evidence="2" type="ORF">ACH49L_43860</name>
</gene>